<dbReference type="EMBL" id="JBEXIP010000035">
    <property type="protein sequence ID" value="MET8437255.1"/>
    <property type="molecule type" value="Genomic_DNA"/>
</dbReference>
<gene>
    <name evidence="2" type="ORF">ABZV61_31760</name>
</gene>
<protein>
    <submittedName>
        <fullName evidence="2">Uncharacterized protein</fullName>
    </submittedName>
</protein>
<evidence type="ECO:0000256" key="1">
    <source>
        <dbReference type="SAM" id="MobiDB-lite"/>
    </source>
</evidence>
<name>A0ABV2UHC8_9ACTN</name>
<reference evidence="2 3" key="1">
    <citation type="submission" date="2024-06" db="EMBL/GenBank/DDBJ databases">
        <title>The Natural Products Discovery Center: Release of the First 8490 Sequenced Strains for Exploring Actinobacteria Biosynthetic Diversity.</title>
        <authorList>
            <person name="Kalkreuter E."/>
            <person name="Kautsar S.A."/>
            <person name="Yang D."/>
            <person name="Bader C.D."/>
            <person name="Teijaro C.N."/>
            <person name="Fluegel L."/>
            <person name="Davis C.M."/>
            <person name="Simpson J.R."/>
            <person name="Lauterbach L."/>
            <person name="Steele A.D."/>
            <person name="Gui C."/>
            <person name="Meng S."/>
            <person name="Li G."/>
            <person name="Viehrig K."/>
            <person name="Ye F."/>
            <person name="Su P."/>
            <person name="Kiefer A.F."/>
            <person name="Nichols A."/>
            <person name="Cepeda A.J."/>
            <person name="Yan W."/>
            <person name="Fan B."/>
            <person name="Jiang Y."/>
            <person name="Adhikari A."/>
            <person name="Zheng C.-J."/>
            <person name="Schuster L."/>
            <person name="Cowan T.M."/>
            <person name="Smanski M.J."/>
            <person name="Chevrette M.G."/>
            <person name="De Carvalho L.P.S."/>
            <person name="Shen B."/>
        </authorList>
    </citation>
    <scope>NUCLEOTIDE SEQUENCE [LARGE SCALE GENOMIC DNA]</scope>
    <source>
        <strain evidence="2 3">NPDC005137</strain>
    </source>
</reference>
<dbReference type="RefSeq" id="WP_356498808.1">
    <property type="nucleotide sequence ID" value="NZ_JBEXEF010000038.1"/>
</dbReference>
<evidence type="ECO:0000313" key="2">
    <source>
        <dbReference type="EMBL" id="MET8437255.1"/>
    </source>
</evidence>
<proteinExistence type="predicted"/>
<comment type="caution">
    <text evidence="2">The sequence shown here is derived from an EMBL/GenBank/DDBJ whole genome shotgun (WGS) entry which is preliminary data.</text>
</comment>
<accession>A0ABV2UHC8</accession>
<organism evidence="2 3">
    <name type="scientific">Streptomyces sp. 900116325</name>
    <dbReference type="NCBI Taxonomy" id="3154295"/>
    <lineage>
        <taxon>Bacteria</taxon>
        <taxon>Bacillati</taxon>
        <taxon>Actinomycetota</taxon>
        <taxon>Actinomycetes</taxon>
        <taxon>Kitasatosporales</taxon>
        <taxon>Streptomycetaceae</taxon>
        <taxon>Streptomyces</taxon>
    </lineage>
</organism>
<evidence type="ECO:0000313" key="3">
    <source>
        <dbReference type="Proteomes" id="UP001550044"/>
    </source>
</evidence>
<feature type="region of interest" description="Disordered" evidence="1">
    <location>
        <begin position="26"/>
        <end position="59"/>
    </location>
</feature>
<sequence length="59" mass="5773">MQHRVAILGREGADLSVEIGRVVHDGDVSAGQTGDAVDLGTGADGGDHPGAVSGGQLHG</sequence>
<dbReference type="Proteomes" id="UP001550044">
    <property type="component" value="Unassembled WGS sequence"/>
</dbReference>
<keyword evidence="3" id="KW-1185">Reference proteome</keyword>